<dbReference type="STRING" id="145854.GA0074692_2980"/>
<evidence type="ECO:0000313" key="2">
    <source>
        <dbReference type="EMBL" id="SCL30728.1"/>
    </source>
</evidence>
<evidence type="ECO:0000313" key="3">
    <source>
        <dbReference type="Proteomes" id="UP000198959"/>
    </source>
</evidence>
<organism evidence="2 3">
    <name type="scientific">Micromonospora pallida</name>
    <dbReference type="NCBI Taxonomy" id="145854"/>
    <lineage>
        <taxon>Bacteria</taxon>
        <taxon>Bacillati</taxon>
        <taxon>Actinomycetota</taxon>
        <taxon>Actinomycetes</taxon>
        <taxon>Micromonosporales</taxon>
        <taxon>Micromonosporaceae</taxon>
        <taxon>Micromonospora</taxon>
    </lineage>
</organism>
<dbReference type="Pfam" id="PF01266">
    <property type="entry name" value="DAO"/>
    <property type="match status" value="1"/>
</dbReference>
<dbReference type="PANTHER" id="PTHR13847:SF281">
    <property type="entry name" value="FAD DEPENDENT OXIDOREDUCTASE DOMAIN-CONTAINING PROTEIN"/>
    <property type="match status" value="1"/>
</dbReference>
<accession>A0A1C6SMR7</accession>
<reference evidence="3" key="1">
    <citation type="submission" date="2016-06" db="EMBL/GenBank/DDBJ databases">
        <authorList>
            <person name="Varghese N."/>
            <person name="Submissions Spin"/>
        </authorList>
    </citation>
    <scope>NUCLEOTIDE SEQUENCE [LARGE SCALE GENOMIC DNA]</scope>
    <source>
        <strain evidence="3">DSM 43817</strain>
    </source>
</reference>
<dbReference type="GO" id="GO:0005737">
    <property type="term" value="C:cytoplasm"/>
    <property type="evidence" value="ECO:0007669"/>
    <property type="project" value="TreeGrafter"/>
</dbReference>
<dbReference type="EMBL" id="FMHW01000002">
    <property type="protein sequence ID" value="SCL30728.1"/>
    <property type="molecule type" value="Genomic_DNA"/>
</dbReference>
<dbReference type="OrthoDB" id="9805852at2"/>
<sequence length="440" mass="48589">MPNYRHEVYWQTTEAAEPQDALTGDVDCDVAIVGAGFTGMWTAYSLKKARPELSIHLLDAGIAGGAASGTADGFVTPTLGKDLDQLIRVYGEEAAGKASAIVGRSILEIGRFCRREKVDAEYEANDYLMVALNDGQLARLEHDRKLALRLGSDTKIMDAAEARAYVDSPEIKGAVRVGGALVNPFKLARGLVRTLRAAGVTIHERTPVLRVDPAAAPGGRHTVVTDTGLVRAPQVVLATSASQYTFPEFRRTVLPMWSYVLISAPLTDEQLGRVHWPGREGLVEAKTFLHCARFTADNRVMWAGGRAYYYPRSPFDRAHHENAAIYQELTESFGRFFPAWKDDVRFEFAYGGVIDITRDMMPHFGSLRPGLHYGYGYCGNGIAATHTGGRILRDLILGEQTDYSTLAFVDARRPNFPPEPISFAGFQVLSRVYEWKDRRG</sequence>
<dbReference type="Proteomes" id="UP000198959">
    <property type="component" value="Unassembled WGS sequence"/>
</dbReference>
<keyword evidence="3" id="KW-1185">Reference proteome</keyword>
<dbReference type="PANTHER" id="PTHR13847">
    <property type="entry name" value="SARCOSINE DEHYDROGENASE-RELATED"/>
    <property type="match status" value="1"/>
</dbReference>
<dbReference type="RefSeq" id="WP_091644860.1">
    <property type="nucleotide sequence ID" value="NZ_FMHW01000002.1"/>
</dbReference>
<dbReference type="InterPro" id="IPR036188">
    <property type="entry name" value="FAD/NAD-bd_sf"/>
</dbReference>
<dbReference type="Gene3D" id="3.30.9.10">
    <property type="entry name" value="D-Amino Acid Oxidase, subunit A, domain 2"/>
    <property type="match status" value="1"/>
</dbReference>
<feature type="domain" description="FAD dependent oxidoreductase" evidence="1">
    <location>
        <begin position="29"/>
        <end position="395"/>
    </location>
</feature>
<dbReference type="InterPro" id="IPR006076">
    <property type="entry name" value="FAD-dep_OxRdtase"/>
</dbReference>
<gene>
    <name evidence="2" type="ORF">GA0074692_2980</name>
</gene>
<proteinExistence type="predicted"/>
<evidence type="ECO:0000259" key="1">
    <source>
        <dbReference type="Pfam" id="PF01266"/>
    </source>
</evidence>
<name>A0A1C6SMR7_9ACTN</name>
<dbReference type="AlphaFoldDB" id="A0A1C6SMR7"/>
<dbReference type="Gene3D" id="3.50.50.60">
    <property type="entry name" value="FAD/NAD(P)-binding domain"/>
    <property type="match status" value="1"/>
</dbReference>
<protein>
    <submittedName>
        <fullName evidence="2">Glycine/D-amino acid oxidase</fullName>
    </submittedName>
</protein>
<dbReference type="SUPFAM" id="SSF51905">
    <property type="entry name" value="FAD/NAD(P)-binding domain"/>
    <property type="match status" value="1"/>
</dbReference>